<name>A0AC34G0Z0_9BILA</name>
<proteinExistence type="predicted"/>
<reference evidence="2" key="1">
    <citation type="submission" date="2022-11" db="UniProtKB">
        <authorList>
            <consortium name="WormBaseParasite"/>
        </authorList>
    </citation>
    <scope>IDENTIFICATION</scope>
</reference>
<accession>A0AC34G0Z0</accession>
<dbReference type="WBParaSite" id="ES5_v2.g22848.t1">
    <property type="protein sequence ID" value="ES5_v2.g22848.t1"/>
    <property type="gene ID" value="ES5_v2.g22848"/>
</dbReference>
<evidence type="ECO:0000313" key="2">
    <source>
        <dbReference type="WBParaSite" id="ES5_v2.g22848.t1"/>
    </source>
</evidence>
<organism evidence="1 2">
    <name type="scientific">Panagrolaimus sp. ES5</name>
    <dbReference type="NCBI Taxonomy" id="591445"/>
    <lineage>
        <taxon>Eukaryota</taxon>
        <taxon>Metazoa</taxon>
        <taxon>Ecdysozoa</taxon>
        <taxon>Nematoda</taxon>
        <taxon>Chromadorea</taxon>
        <taxon>Rhabditida</taxon>
        <taxon>Tylenchina</taxon>
        <taxon>Panagrolaimomorpha</taxon>
        <taxon>Panagrolaimoidea</taxon>
        <taxon>Panagrolaimidae</taxon>
        <taxon>Panagrolaimus</taxon>
    </lineage>
</organism>
<evidence type="ECO:0000313" key="1">
    <source>
        <dbReference type="Proteomes" id="UP000887579"/>
    </source>
</evidence>
<sequence length="15" mass="1828">MKIDSSFDNINRFKI</sequence>
<protein>
    <submittedName>
        <fullName evidence="2">Uncharacterized protein</fullName>
    </submittedName>
</protein>
<dbReference type="Proteomes" id="UP000887579">
    <property type="component" value="Unplaced"/>
</dbReference>